<dbReference type="Proteomes" id="UP000672032">
    <property type="component" value="Chromosome 3"/>
</dbReference>
<dbReference type="EMBL" id="CP063407">
    <property type="protein sequence ID" value="QSZ33147.1"/>
    <property type="molecule type" value="Genomic_DNA"/>
</dbReference>
<protein>
    <submittedName>
        <fullName evidence="2">Uncharacterized protein</fullName>
    </submittedName>
</protein>
<evidence type="ECO:0000313" key="2">
    <source>
        <dbReference type="EMBL" id="QSZ33147.1"/>
    </source>
</evidence>
<proteinExistence type="predicted"/>
<keyword evidence="3" id="KW-1185">Reference proteome</keyword>
<accession>A0A8A3PDA6</accession>
<dbReference type="OrthoDB" id="3537995at2759"/>
<gene>
    <name evidence="2" type="ORF">DSL72_002733</name>
</gene>
<organism evidence="2 3">
    <name type="scientific">Monilinia vaccinii-corymbosi</name>
    <dbReference type="NCBI Taxonomy" id="61207"/>
    <lineage>
        <taxon>Eukaryota</taxon>
        <taxon>Fungi</taxon>
        <taxon>Dikarya</taxon>
        <taxon>Ascomycota</taxon>
        <taxon>Pezizomycotina</taxon>
        <taxon>Leotiomycetes</taxon>
        <taxon>Helotiales</taxon>
        <taxon>Sclerotiniaceae</taxon>
        <taxon>Monilinia</taxon>
    </lineage>
</organism>
<dbReference type="AlphaFoldDB" id="A0A8A3PDA6"/>
<feature type="region of interest" description="Disordered" evidence="1">
    <location>
        <begin position="638"/>
        <end position="661"/>
    </location>
</feature>
<name>A0A8A3PDA6_9HELO</name>
<evidence type="ECO:0000313" key="3">
    <source>
        <dbReference type="Proteomes" id="UP000672032"/>
    </source>
</evidence>
<reference evidence="2" key="1">
    <citation type="submission" date="2020-10" db="EMBL/GenBank/DDBJ databases">
        <title>Genome Sequence of Monilinia vaccinii-corymbosi Sheds Light on Mummy Berry Disease Infection of Blueberry and Mating Type.</title>
        <authorList>
            <person name="Yow A.G."/>
            <person name="Zhang Y."/>
            <person name="Bansal K."/>
            <person name="Eacker S.M."/>
            <person name="Sullivan S."/>
            <person name="Liachko I."/>
            <person name="Cubeta M.A."/>
            <person name="Rollins J.A."/>
            <person name="Ashrafi H."/>
        </authorList>
    </citation>
    <scope>NUCLEOTIDE SEQUENCE</scope>
    <source>
        <strain evidence="2">RL-1</strain>
    </source>
</reference>
<sequence>MRFRNLIPSKLRFSNRFSRSNESRSMSQTETIVHNISTEELSECSTPPNTTFDQGEAEPFSAWHYALNGPDIDWSNWSSDEASAARKLASEKNIIEIYNASGEELPDYYVDLFENKDISAFAEDNIDTSGRPVSETDTIIRNYSDENFSEPVTFKNTTYHQDKFDIIEQKEVVAVAEDNVDTSRKSASETETIIHRSPNKKSSESIRFENTTCHQDKVDIIEKKEVLAFAEDNIDTSRKSVSETDTIFHNHSTKVSSESVTFENTIYHEEKTPVFEKENVATAEESAPAIETVIHSSSKLESLESAISKETTHHTVWQGKTWTPSQYSASIYSQDGIDDVVYTLKTKQTQDGIDDVVYTFKTKQIIELKAMLATQQLEIDELHHAISKGSNRSGSETGTVIHIPLNEKSSGSFISKYTVDEPKVTDISRRQRYRNKLRRYLSSTQELIAPLKALHPNNRPEKGHTKMTRQQKKEAIEARYGPIFFKSVPFESTEEDDAPIFYGSKPVEEQALLVTEKPVVEQALSIPQNLERVKYSADDYIGFIKDLTDDYIGVAKPLADDYLGVTGFNLRTGELDSSEEHIIPRRRRVHWGATENGWESTECPVIVEAITAPDYPVAVKTYSPTVKETINAPKSPTVKEMFNAPKSPTVKETTKSPQSANINETLNISQPDFLGEHPSKFCIFIDTSTTTTGEDILAWRKMVWH</sequence>
<evidence type="ECO:0000256" key="1">
    <source>
        <dbReference type="SAM" id="MobiDB-lite"/>
    </source>
</evidence>